<dbReference type="AlphaFoldDB" id="A0A2N6UEE1"/>
<dbReference type="GO" id="GO:0015188">
    <property type="term" value="F:L-isoleucine transmembrane transporter activity"/>
    <property type="evidence" value="ECO:0007669"/>
    <property type="project" value="TreeGrafter"/>
</dbReference>
<dbReference type="Gene3D" id="3.40.50.300">
    <property type="entry name" value="P-loop containing nucleotide triphosphate hydrolases"/>
    <property type="match status" value="1"/>
</dbReference>
<protein>
    <submittedName>
        <fullName evidence="5">ABC transporter ATP-binding protein</fullName>
    </submittedName>
</protein>
<dbReference type="InterPro" id="IPR032823">
    <property type="entry name" value="BCA_ABC_TP_C"/>
</dbReference>
<keyword evidence="6" id="KW-1185">Reference proteome</keyword>
<dbReference type="InterPro" id="IPR027417">
    <property type="entry name" value="P-loop_NTPase"/>
</dbReference>
<dbReference type="PROSITE" id="PS50893">
    <property type="entry name" value="ABC_TRANSPORTER_2"/>
    <property type="match status" value="1"/>
</dbReference>
<dbReference type="InterPro" id="IPR003593">
    <property type="entry name" value="AAA+_ATPase"/>
</dbReference>
<accession>A0A2N6UEE1</accession>
<dbReference type="InterPro" id="IPR003439">
    <property type="entry name" value="ABC_transporter-like_ATP-bd"/>
</dbReference>
<keyword evidence="2" id="KW-0547">Nucleotide-binding</keyword>
<keyword evidence="3 5" id="KW-0067">ATP-binding</keyword>
<evidence type="ECO:0000313" key="5">
    <source>
        <dbReference type="EMBL" id="PMC79963.1"/>
    </source>
</evidence>
<evidence type="ECO:0000313" key="6">
    <source>
        <dbReference type="Proteomes" id="UP000235701"/>
    </source>
</evidence>
<evidence type="ECO:0000256" key="1">
    <source>
        <dbReference type="ARBA" id="ARBA00022448"/>
    </source>
</evidence>
<name>A0A2N6UEE1_9LACT</name>
<dbReference type="SMART" id="SM00382">
    <property type="entry name" value="AAA"/>
    <property type="match status" value="1"/>
</dbReference>
<evidence type="ECO:0000259" key="4">
    <source>
        <dbReference type="PROSITE" id="PS50893"/>
    </source>
</evidence>
<dbReference type="FunFam" id="3.40.50.300:FF:000421">
    <property type="entry name" value="Branched-chain amino acid ABC transporter ATP-binding protein"/>
    <property type="match status" value="1"/>
</dbReference>
<dbReference type="GO" id="GO:0005524">
    <property type="term" value="F:ATP binding"/>
    <property type="evidence" value="ECO:0007669"/>
    <property type="project" value="UniProtKB-KW"/>
</dbReference>
<dbReference type="GO" id="GO:0015192">
    <property type="term" value="F:L-phenylalanine transmembrane transporter activity"/>
    <property type="evidence" value="ECO:0007669"/>
    <property type="project" value="TreeGrafter"/>
</dbReference>
<dbReference type="GO" id="GO:1903805">
    <property type="term" value="P:L-valine import across plasma membrane"/>
    <property type="evidence" value="ECO:0007669"/>
    <property type="project" value="TreeGrafter"/>
</dbReference>
<keyword evidence="1" id="KW-0813">Transport</keyword>
<sequence length="257" mass="28515">MSLLTIKDLNKNFGGLAAVSNVNIELEKNELVGLIGPNGAGKTTLFNLLTGVYAPSSGEVKLSTNEGEVVLNGKEPSEINRYGLARTFQNIRLFGSLTVLDNVLVALHTKHGASFWSSVLRTPGYYKNREELRERAIELLSIFNLQDLQYEKAKNLPYGQQRRLEIVRALATEPKILFLDEPAAGMNPNETANLTELIRQIQKDFDITVVLIEHDMSLVMNVCERIYVLEYGKLIAHGTPSEIQSNPAVIKAYLGGE</sequence>
<dbReference type="Pfam" id="PF00005">
    <property type="entry name" value="ABC_tran"/>
    <property type="match status" value="1"/>
</dbReference>
<feature type="domain" description="ABC transporter" evidence="4">
    <location>
        <begin position="4"/>
        <end position="256"/>
    </location>
</feature>
<gene>
    <name evidence="5" type="ORF">CJ191_04110</name>
</gene>
<dbReference type="RefSeq" id="WP_070469072.1">
    <property type="nucleotide sequence ID" value="NZ_PNHQ01000007.1"/>
</dbReference>
<evidence type="ECO:0000256" key="3">
    <source>
        <dbReference type="ARBA" id="ARBA00022840"/>
    </source>
</evidence>
<dbReference type="GO" id="GO:0005304">
    <property type="term" value="F:L-valine transmembrane transporter activity"/>
    <property type="evidence" value="ECO:0007669"/>
    <property type="project" value="TreeGrafter"/>
</dbReference>
<organism evidence="5 6">
    <name type="scientific">Aerococcus viridans</name>
    <dbReference type="NCBI Taxonomy" id="1377"/>
    <lineage>
        <taxon>Bacteria</taxon>
        <taxon>Bacillati</taxon>
        <taxon>Bacillota</taxon>
        <taxon>Bacilli</taxon>
        <taxon>Lactobacillales</taxon>
        <taxon>Aerococcaceae</taxon>
        <taxon>Aerococcus</taxon>
    </lineage>
</organism>
<dbReference type="CDD" id="cd03219">
    <property type="entry name" value="ABC_Mj1267_LivG_branched"/>
    <property type="match status" value="1"/>
</dbReference>
<proteinExistence type="predicted"/>
<dbReference type="GO" id="GO:0042941">
    <property type="term" value="P:D-alanine transmembrane transport"/>
    <property type="evidence" value="ECO:0007669"/>
    <property type="project" value="TreeGrafter"/>
</dbReference>
<dbReference type="Pfam" id="PF12399">
    <property type="entry name" value="BCA_ABC_TP_C"/>
    <property type="match status" value="1"/>
</dbReference>
<dbReference type="SUPFAM" id="SSF52540">
    <property type="entry name" value="P-loop containing nucleoside triphosphate hydrolases"/>
    <property type="match status" value="1"/>
</dbReference>
<dbReference type="GO" id="GO:0016887">
    <property type="term" value="F:ATP hydrolysis activity"/>
    <property type="evidence" value="ECO:0007669"/>
    <property type="project" value="InterPro"/>
</dbReference>
<dbReference type="GO" id="GO:1903806">
    <property type="term" value="P:L-isoleucine import across plasma membrane"/>
    <property type="evidence" value="ECO:0007669"/>
    <property type="project" value="TreeGrafter"/>
</dbReference>
<dbReference type="PANTHER" id="PTHR45772">
    <property type="entry name" value="CONSERVED COMPONENT OF ABC TRANSPORTER FOR NATURAL AMINO ACIDS-RELATED"/>
    <property type="match status" value="1"/>
</dbReference>
<dbReference type="GO" id="GO:0015808">
    <property type="term" value="P:L-alanine transport"/>
    <property type="evidence" value="ECO:0007669"/>
    <property type="project" value="TreeGrafter"/>
</dbReference>
<dbReference type="OrthoDB" id="9805514at2"/>
<comment type="caution">
    <text evidence="5">The sequence shown here is derived from an EMBL/GenBank/DDBJ whole genome shotgun (WGS) entry which is preliminary data.</text>
</comment>
<reference evidence="5 6" key="1">
    <citation type="submission" date="2017-09" db="EMBL/GenBank/DDBJ databases">
        <title>Bacterial strain isolated from the female urinary microbiota.</title>
        <authorList>
            <person name="Thomas-White K."/>
            <person name="Kumar N."/>
            <person name="Forster S."/>
            <person name="Putonti C."/>
            <person name="Lawley T."/>
            <person name="Wolfe A.J."/>
        </authorList>
    </citation>
    <scope>NUCLEOTIDE SEQUENCE [LARGE SCALE GENOMIC DNA]</scope>
    <source>
        <strain evidence="5 6">UMB0240</strain>
    </source>
</reference>
<dbReference type="PANTHER" id="PTHR45772:SF7">
    <property type="entry name" value="AMINO ACID ABC TRANSPORTER ATP-BINDING PROTEIN"/>
    <property type="match status" value="1"/>
</dbReference>
<evidence type="ECO:0000256" key="2">
    <source>
        <dbReference type="ARBA" id="ARBA00022741"/>
    </source>
</evidence>
<dbReference type="GO" id="GO:0005886">
    <property type="term" value="C:plasma membrane"/>
    <property type="evidence" value="ECO:0007669"/>
    <property type="project" value="TreeGrafter"/>
</dbReference>
<dbReference type="Proteomes" id="UP000235701">
    <property type="component" value="Unassembled WGS sequence"/>
</dbReference>
<dbReference type="InterPro" id="IPR051120">
    <property type="entry name" value="ABC_AA/LPS_Transport"/>
</dbReference>
<dbReference type="EMBL" id="PNHQ01000007">
    <property type="protein sequence ID" value="PMC79963.1"/>
    <property type="molecule type" value="Genomic_DNA"/>
</dbReference>